<evidence type="ECO:0000313" key="1">
    <source>
        <dbReference type="EMBL" id="RIB03445.1"/>
    </source>
</evidence>
<accession>A0A397TZK0</accession>
<comment type="caution">
    <text evidence="1">The sequence shown here is derived from an EMBL/GenBank/DDBJ whole genome shotgun (WGS) entry which is preliminary data.</text>
</comment>
<protein>
    <submittedName>
        <fullName evidence="1">Uncharacterized protein</fullName>
    </submittedName>
</protein>
<organism evidence="1 2">
    <name type="scientific">Gigaspora rosea</name>
    <dbReference type="NCBI Taxonomy" id="44941"/>
    <lineage>
        <taxon>Eukaryota</taxon>
        <taxon>Fungi</taxon>
        <taxon>Fungi incertae sedis</taxon>
        <taxon>Mucoromycota</taxon>
        <taxon>Glomeromycotina</taxon>
        <taxon>Glomeromycetes</taxon>
        <taxon>Diversisporales</taxon>
        <taxon>Gigasporaceae</taxon>
        <taxon>Gigaspora</taxon>
    </lineage>
</organism>
<sequence>MYYYYICIFNKLSVSTTFIQYIYISIYNHGINAFAQLRNYVLRNKKCTCIVKTIYLRTS</sequence>
<dbReference type="AlphaFoldDB" id="A0A397TZK0"/>
<name>A0A397TZK0_9GLOM</name>
<evidence type="ECO:0000313" key="2">
    <source>
        <dbReference type="Proteomes" id="UP000266673"/>
    </source>
</evidence>
<keyword evidence="2" id="KW-1185">Reference proteome</keyword>
<reference evidence="1 2" key="1">
    <citation type="submission" date="2018-06" db="EMBL/GenBank/DDBJ databases">
        <title>Comparative genomics reveals the genomic features of Rhizophagus irregularis, R. cerebriforme, R. diaphanum and Gigaspora rosea, and their symbiotic lifestyle signature.</title>
        <authorList>
            <person name="Morin E."/>
            <person name="San Clemente H."/>
            <person name="Chen E.C.H."/>
            <person name="De La Providencia I."/>
            <person name="Hainaut M."/>
            <person name="Kuo A."/>
            <person name="Kohler A."/>
            <person name="Murat C."/>
            <person name="Tang N."/>
            <person name="Roy S."/>
            <person name="Loubradou J."/>
            <person name="Henrissat B."/>
            <person name="Grigoriev I.V."/>
            <person name="Corradi N."/>
            <person name="Roux C."/>
            <person name="Martin F.M."/>
        </authorList>
    </citation>
    <scope>NUCLEOTIDE SEQUENCE [LARGE SCALE GENOMIC DNA]</scope>
    <source>
        <strain evidence="1 2">DAOM 194757</strain>
    </source>
</reference>
<dbReference type="Proteomes" id="UP000266673">
    <property type="component" value="Unassembled WGS sequence"/>
</dbReference>
<proteinExistence type="predicted"/>
<dbReference type="EMBL" id="QKWP01002406">
    <property type="protein sequence ID" value="RIB03445.1"/>
    <property type="molecule type" value="Genomic_DNA"/>
</dbReference>
<gene>
    <name evidence="1" type="ORF">C2G38_2122986</name>
</gene>